<dbReference type="EMBL" id="CP041186">
    <property type="protein sequence ID" value="QDG52578.1"/>
    <property type="molecule type" value="Genomic_DNA"/>
</dbReference>
<dbReference type="InterPro" id="IPR037143">
    <property type="entry name" value="4-PPantetheinyl_Trfase_dom_sf"/>
</dbReference>
<dbReference type="SUPFAM" id="SSF56214">
    <property type="entry name" value="4'-phosphopantetheinyl transferase"/>
    <property type="match status" value="2"/>
</dbReference>
<organism evidence="5 6">
    <name type="scientific">Persicimonas caeni</name>
    <dbReference type="NCBI Taxonomy" id="2292766"/>
    <lineage>
        <taxon>Bacteria</taxon>
        <taxon>Deltaproteobacteria</taxon>
        <taxon>Bradymonadales</taxon>
        <taxon>Bradymonadaceae</taxon>
        <taxon>Persicimonas</taxon>
    </lineage>
</organism>
<proteinExistence type="inferred from homology"/>
<dbReference type="Gene3D" id="3.90.470.20">
    <property type="entry name" value="4'-phosphopantetheinyl transferase domain"/>
    <property type="match status" value="2"/>
</dbReference>
<sequence length="235" mass="26387">MWQAPPDALELQPNTVDVWRLSLEQPAPLVARAAELLTDDEAARAARFRFERDRISYTLTRSQLRRLLGAYLDKTPCEIDFVNGNHGKPAVADTSVEFNVSHSGTYSLLAFCQDRPVGVDLEQIRPRKSLALVAEHHFAPGECETVMAPDTDRERLVRFYRCWTRKEAFMKATGQGLALGLKTFEVSVDDDPRLLWVEDGEPEAWQLSDLQIAAGYAGALCVDGVHEIEVRPFDS</sequence>
<dbReference type="InterPro" id="IPR050559">
    <property type="entry name" value="P-Pant_transferase_sf"/>
</dbReference>
<evidence type="ECO:0000313" key="5">
    <source>
        <dbReference type="EMBL" id="QDG52578.1"/>
    </source>
</evidence>
<evidence type="ECO:0000256" key="2">
    <source>
        <dbReference type="ARBA" id="ARBA00022679"/>
    </source>
</evidence>
<dbReference type="OrthoDB" id="9808281at2"/>
<dbReference type="Proteomes" id="UP000315995">
    <property type="component" value="Chromosome"/>
</dbReference>
<feature type="domain" description="4'-phosphopantetheinyl transferase" evidence="3">
    <location>
        <begin position="116"/>
        <end position="221"/>
    </location>
</feature>
<dbReference type="Pfam" id="PF01648">
    <property type="entry name" value="ACPS"/>
    <property type="match status" value="1"/>
</dbReference>
<dbReference type="InterPro" id="IPR008278">
    <property type="entry name" value="4-PPantetheinyl_Trfase_dom"/>
</dbReference>
<keyword evidence="2 5" id="KW-0808">Transferase</keyword>
<dbReference type="GO" id="GO:0008897">
    <property type="term" value="F:holo-[acyl-carrier-protein] synthase activity"/>
    <property type="evidence" value="ECO:0007669"/>
    <property type="project" value="InterPro"/>
</dbReference>
<dbReference type="PANTHER" id="PTHR12215:SF10">
    <property type="entry name" value="L-AMINOADIPATE-SEMIALDEHYDE DEHYDROGENASE-PHOSPHOPANTETHEINYL TRANSFERASE"/>
    <property type="match status" value="1"/>
</dbReference>
<evidence type="ECO:0000256" key="1">
    <source>
        <dbReference type="ARBA" id="ARBA00010990"/>
    </source>
</evidence>
<dbReference type="Pfam" id="PF22624">
    <property type="entry name" value="AASDHPPT_N"/>
    <property type="match status" value="1"/>
</dbReference>
<accession>A0A5B8Y7L9</accession>
<keyword evidence="6" id="KW-1185">Reference proteome</keyword>
<feature type="domain" description="4'-phosphopantetheinyl transferase N-terminal" evidence="4">
    <location>
        <begin position="32"/>
        <end position="110"/>
    </location>
</feature>
<evidence type="ECO:0000313" key="6">
    <source>
        <dbReference type="Proteomes" id="UP000315995"/>
    </source>
</evidence>
<dbReference type="GO" id="GO:0000287">
    <property type="term" value="F:magnesium ion binding"/>
    <property type="evidence" value="ECO:0007669"/>
    <property type="project" value="InterPro"/>
</dbReference>
<name>A0A4Y6PW84_PERCE</name>
<dbReference type="InterPro" id="IPR055066">
    <property type="entry name" value="AASDHPPT_N"/>
</dbReference>
<evidence type="ECO:0000259" key="3">
    <source>
        <dbReference type="Pfam" id="PF01648"/>
    </source>
</evidence>
<dbReference type="GO" id="GO:0005829">
    <property type="term" value="C:cytosol"/>
    <property type="evidence" value="ECO:0007669"/>
    <property type="project" value="TreeGrafter"/>
</dbReference>
<comment type="similarity">
    <text evidence="1">Belongs to the P-Pant transferase superfamily. Gsp/Sfp/HetI/AcpT family.</text>
</comment>
<dbReference type="GO" id="GO:0019878">
    <property type="term" value="P:lysine biosynthetic process via aminoadipic acid"/>
    <property type="evidence" value="ECO:0007669"/>
    <property type="project" value="TreeGrafter"/>
</dbReference>
<protein>
    <submittedName>
        <fullName evidence="5">4'-phosphopantetheinyl transferase superfamily protein</fullName>
    </submittedName>
</protein>
<reference evidence="5 6" key="1">
    <citation type="submission" date="2019-06" db="EMBL/GenBank/DDBJ databases">
        <title>Persicimonas caeni gen. nov., sp. nov., a predatory bacterium isolated from solar saltern.</title>
        <authorList>
            <person name="Wang S."/>
        </authorList>
    </citation>
    <scope>NUCLEOTIDE SEQUENCE [LARGE SCALE GENOMIC DNA]</scope>
    <source>
        <strain evidence="5 6">YN101</strain>
    </source>
</reference>
<dbReference type="RefSeq" id="WP_141199045.1">
    <property type="nucleotide sequence ID" value="NZ_CP041186.1"/>
</dbReference>
<gene>
    <name evidence="5" type="ORF">FIV42_18100</name>
</gene>
<dbReference type="PANTHER" id="PTHR12215">
    <property type="entry name" value="PHOSPHOPANTETHEINE TRANSFERASE"/>
    <property type="match status" value="1"/>
</dbReference>
<evidence type="ECO:0000259" key="4">
    <source>
        <dbReference type="Pfam" id="PF22624"/>
    </source>
</evidence>
<accession>A0A4Y6PW84</accession>
<dbReference type="AlphaFoldDB" id="A0A4Y6PW84"/>